<evidence type="ECO:0000313" key="6">
    <source>
        <dbReference type="Proteomes" id="UP001589818"/>
    </source>
</evidence>
<dbReference type="Gene3D" id="3.60.15.10">
    <property type="entry name" value="Ribonuclease Z/Hydroxyacylglutathione hydrolase-like"/>
    <property type="match status" value="1"/>
</dbReference>
<dbReference type="InterPro" id="IPR036866">
    <property type="entry name" value="RibonucZ/Hydroxyglut_hydro"/>
</dbReference>
<dbReference type="PANTHER" id="PTHR43546">
    <property type="entry name" value="UPF0173 METAL-DEPENDENT HYDROLASE MJ1163-RELATED"/>
    <property type="match status" value="1"/>
</dbReference>
<comment type="function">
    <text evidence="2">Counteracts the endogenous Pycsar antiviral defense system. Phosphodiesterase that enables metal-dependent hydrolysis of host cyclic nucleotide Pycsar defense signals such as cCMP and cUMP.</text>
</comment>
<comment type="catalytic activity">
    <reaction evidence="3">
        <text>3',5'-cyclic UMP + H2O = UMP + H(+)</text>
        <dbReference type="Rhea" id="RHEA:70575"/>
        <dbReference type="ChEBI" id="CHEBI:15377"/>
        <dbReference type="ChEBI" id="CHEBI:15378"/>
        <dbReference type="ChEBI" id="CHEBI:57865"/>
        <dbReference type="ChEBI" id="CHEBI:184387"/>
    </reaction>
    <physiologicalReaction direction="left-to-right" evidence="3">
        <dbReference type="Rhea" id="RHEA:70576"/>
    </physiologicalReaction>
</comment>
<gene>
    <name evidence="5" type="ORF">ACFFJ8_24745</name>
</gene>
<evidence type="ECO:0000256" key="3">
    <source>
        <dbReference type="ARBA" id="ARBA00048505"/>
    </source>
</evidence>
<accession>A0ABV6JF61</accession>
<dbReference type="EMBL" id="JBHLVF010000041">
    <property type="protein sequence ID" value="MFC0394554.1"/>
    <property type="molecule type" value="Genomic_DNA"/>
</dbReference>
<comment type="catalytic activity">
    <reaction evidence="1">
        <text>3',5'-cyclic CMP + H2O = CMP + H(+)</text>
        <dbReference type="Rhea" id="RHEA:72675"/>
        <dbReference type="ChEBI" id="CHEBI:15377"/>
        <dbReference type="ChEBI" id="CHEBI:15378"/>
        <dbReference type="ChEBI" id="CHEBI:58003"/>
        <dbReference type="ChEBI" id="CHEBI:60377"/>
    </reaction>
    <physiologicalReaction direction="left-to-right" evidence="1">
        <dbReference type="Rhea" id="RHEA:72676"/>
    </physiologicalReaction>
</comment>
<name>A0ABV6JF61_9BACL</name>
<dbReference type="Pfam" id="PF12706">
    <property type="entry name" value="Lactamase_B_2"/>
    <property type="match status" value="1"/>
</dbReference>
<dbReference type="InterPro" id="IPR050114">
    <property type="entry name" value="UPF0173_UPF0282_UlaG_hydrolase"/>
</dbReference>
<dbReference type="SMART" id="SM00849">
    <property type="entry name" value="Lactamase_B"/>
    <property type="match status" value="1"/>
</dbReference>
<dbReference type="InterPro" id="IPR001279">
    <property type="entry name" value="Metallo-B-lactamas"/>
</dbReference>
<evidence type="ECO:0000256" key="2">
    <source>
        <dbReference type="ARBA" id="ARBA00034301"/>
    </source>
</evidence>
<protein>
    <submittedName>
        <fullName evidence="5">MBL fold metallo-hydrolase</fullName>
    </submittedName>
</protein>
<reference evidence="5 6" key="1">
    <citation type="submission" date="2024-09" db="EMBL/GenBank/DDBJ databases">
        <authorList>
            <person name="Sun Q."/>
            <person name="Mori K."/>
        </authorList>
    </citation>
    <scope>NUCLEOTIDE SEQUENCE [LARGE SCALE GENOMIC DNA]</scope>
    <source>
        <strain evidence="5 6">CCM 4839</strain>
    </source>
</reference>
<comment type="caution">
    <text evidence="5">The sequence shown here is derived from an EMBL/GenBank/DDBJ whole genome shotgun (WGS) entry which is preliminary data.</text>
</comment>
<feature type="domain" description="Metallo-beta-lactamase" evidence="4">
    <location>
        <begin position="22"/>
        <end position="220"/>
    </location>
</feature>
<dbReference type="RefSeq" id="WP_204815683.1">
    <property type="nucleotide sequence ID" value="NZ_JANHOF010000001.1"/>
</dbReference>
<evidence type="ECO:0000313" key="5">
    <source>
        <dbReference type="EMBL" id="MFC0394554.1"/>
    </source>
</evidence>
<evidence type="ECO:0000256" key="1">
    <source>
        <dbReference type="ARBA" id="ARBA00034221"/>
    </source>
</evidence>
<sequence length="260" mass="28806">MLLTKLQQLQVDEGSVAICFLGQAGFLFKSASEQYVIIDPYFSNVCEERIGPAFKRLMPSLIDPEQVDELKLAAYLMTHHHEDHLDPVGIVQMNNKAFTFYAPPASIDCLKELDIPTSRCIPIAEGDTVRIGDDLTIHAVFADHGELAPDAVGLVIEMSGTTIYHMGDTCYDAEAFHRIADTFDIDLVIAPINGKFGNMDETDAVKAAEILNPKCIIPCHFWMLPGNSGGDVAGFLEQMREKLPHIQPRFMTLGEITLLR</sequence>
<dbReference type="SUPFAM" id="SSF56281">
    <property type="entry name" value="Metallo-hydrolase/oxidoreductase"/>
    <property type="match status" value="1"/>
</dbReference>
<organism evidence="5 6">
    <name type="scientific">Paenibacillus mendelii</name>
    <dbReference type="NCBI Taxonomy" id="206163"/>
    <lineage>
        <taxon>Bacteria</taxon>
        <taxon>Bacillati</taxon>
        <taxon>Bacillota</taxon>
        <taxon>Bacilli</taxon>
        <taxon>Bacillales</taxon>
        <taxon>Paenibacillaceae</taxon>
        <taxon>Paenibacillus</taxon>
    </lineage>
</organism>
<evidence type="ECO:0000259" key="4">
    <source>
        <dbReference type="SMART" id="SM00849"/>
    </source>
</evidence>
<proteinExistence type="predicted"/>
<keyword evidence="6" id="KW-1185">Reference proteome</keyword>
<dbReference type="Proteomes" id="UP001589818">
    <property type="component" value="Unassembled WGS sequence"/>
</dbReference>